<keyword evidence="2" id="KW-0408">Iron</keyword>
<feature type="binding site" evidence="2">
    <location>
        <position position="104"/>
    </location>
    <ligand>
        <name>Fe cation</name>
        <dbReference type="ChEBI" id="CHEBI:24875"/>
    </ligand>
</feature>
<dbReference type="InterPro" id="IPR041602">
    <property type="entry name" value="Quercetinase_C"/>
</dbReference>
<comment type="caution">
    <text evidence="6">The sequence shown here is derived from an EMBL/GenBank/DDBJ whole genome shotgun (WGS) entry which is preliminary data.</text>
</comment>
<dbReference type="PIRSF" id="PIRSF006232">
    <property type="entry name" value="Pirin"/>
    <property type="match status" value="1"/>
</dbReference>
<dbReference type="OrthoDB" id="321327at2"/>
<dbReference type="PANTHER" id="PTHR43212:SF3">
    <property type="entry name" value="QUERCETIN 2,3-DIOXYGENASE"/>
    <property type="match status" value="1"/>
</dbReference>
<feature type="domain" description="Pirin N-terminal" evidence="4">
    <location>
        <begin position="13"/>
        <end position="119"/>
    </location>
</feature>
<evidence type="ECO:0000313" key="7">
    <source>
        <dbReference type="Proteomes" id="UP000256708"/>
    </source>
</evidence>
<dbReference type="RefSeq" id="WP_115565702.1">
    <property type="nucleotide sequence ID" value="NZ_QRGR01000011.1"/>
</dbReference>
<dbReference type="InterPro" id="IPR011051">
    <property type="entry name" value="RmlC_Cupin_sf"/>
</dbReference>
<feature type="binding site" evidence="2">
    <location>
        <position position="60"/>
    </location>
    <ligand>
        <name>Fe cation</name>
        <dbReference type="ChEBI" id="CHEBI:24875"/>
    </ligand>
</feature>
<dbReference type="AlphaFoldDB" id="A0A3D8LBY5"/>
<evidence type="ECO:0000259" key="4">
    <source>
        <dbReference type="Pfam" id="PF02678"/>
    </source>
</evidence>
<dbReference type="Gene3D" id="2.60.120.10">
    <property type="entry name" value="Jelly Rolls"/>
    <property type="match status" value="2"/>
</dbReference>
<reference evidence="7" key="1">
    <citation type="submission" date="2018-08" db="EMBL/GenBank/DDBJ databases">
        <authorList>
            <person name="Liu Z.-W."/>
            <person name="Du Z.-J."/>
        </authorList>
    </citation>
    <scope>NUCLEOTIDE SEQUENCE [LARGE SCALE GENOMIC DNA]</scope>
    <source>
        <strain evidence="7">H4X</strain>
    </source>
</reference>
<proteinExistence type="inferred from homology"/>
<dbReference type="InterPro" id="IPR014710">
    <property type="entry name" value="RmlC-like_jellyroll"/>
</dbReference>
<dbReference type="InterPro" id="IPR003829">
    <property type="entry name" value="Pirin_N_dom"/>
</dbReference>
<protein>
    <submittedName>
        <fullName evidence="6">Pirin family protein</fullName>
    </submittedName>
</protein>
<feature type="binding site" evidence="2">
    <location>
        <position position="102"/>
    </location>
    <ligand>
        <name>Fe cation</name>
        <dbReference type="ChEBI" id="CHEBI:24875"/>
    </ligand>
</feature>
<gene>
    <name evidence="6" type="ORF">DXT99_11490</name>
</gene>
<evidence type="ECO:0000256" key="1">
    <source>
        <dbReference type="ARBA" id="ARBA00008416"/>
    </source>
</evidence>
<dbReference type="InterPro" id="IPR012093">
    <property type="entry name" value="Pirin"/>
</dbReference>
<dbReference type="EMBL" id="QRGR01000011">
    <property type="protein sequence ID" value="RDV14910.1"/>
    <property type="molecule type" value="Genomic_DNA"/>
</dbReference>
<comment type="cofactor">
    <cofactor evidence="2">
        <name>Fe cation</name>
        <dbReference type="ChEBI" id="CHEBI:24875"/>
    </cofactor>
    <text evidence="2">Binds 1 Fe cation per subunit.</text>
</comment>
<dbReference type="Pfam" id="PF17954">
    <property type="entry name" value="Pirin_C_2"/>
    <property type="match status" value="1"/>
</dbReference>
<evidence type="ECO:0000256" key="2">
    <source>
        <dbReference type="PIRSR" id="PIRSR006232-1"/>
    </source>
</evidence>
<feature type="binding site" evidence="2">
    <location>
        <position position="58"/>
    </location>
    <ligand>
        <name>Fe cation</name>
        <dbReference type="ChEBI" id="CHEBI:24875"/>
    </ligand>
</feature>
<keyword evidence="7" id="KW-1185">Reference proteome</keyword>
<accession>A0A3D8LBY5</accession>
<evidence type="ECO:0000313" key="6">
    <source>
        <dbReference type="EMBL" id="RDV14910.1"/>
    </source>
</evidence>
<dbReference type="Pfam" id="PF02678">
    <property type="entry name" value="Pirin"/>
    <property type="match status" value="1"/>
</dbReference>
<feature type="domain" description="Quercetin 2,3-dioxygenase C-terminal cupin" evidence="5">
    <location>
        <begin position="147"/>
        <end position="233"/>
    </location>
</feature>
<organism evidence="6 7">
    <name type="scientific">Pontibacter diazotrophicus</name>
    <dbReference type="NCBI Taxonomy" id="1400979"/>
    <lineage>
        <taxon>Bacteria</taxon>
        <taxon>Pseudomonadati</taxon>
        <taxon>Bacteroidota</taxon>
        <taxon>Cytophagia</taxon>
        <taxon>Cytophagales</taxon>
        <taxon>Hymenobacteraceae</taxon>
        <taxon>Pontibacter</taxon>
    </lineage>
</organism>
<evidence type="ECO:0000256" key="3">
    <source>
        <dbReference type="RuleBase" id="RU003457"/>
    </source>
</evidence>
<dbReference type="GO" id="GO:0046872">
    <property type="term" value="F:metal ion binding"/>
    <property type="evidence" value="ECO:0007669"/>
    <property type="project" value="UniProtKB-KW"/>
</dbReference>
<name>A0A3D8LBY5_9BACT</name>
<dbReference type="SUPFAM" id="SSF51182">
    <property type="entry name" value="RmlC-like cupins"/>
    <property type="match status" value="1"/>
</dbReference>
<sequence length="237" mass="27305">MKHKIFKSGERGLKDIGWLKSNFTFSFSSHYDPIRAGFGLLRVFNDDFVAPENGFGLHAHSNLEIISVMLAGSMNHLDSLGYKEVVHKDWVQIMSAGTGLRHEEHNVGDEEVNFLQIWIEPKLQNISPRYQRRYFPEEDRQNKLVTIVSNEEGQGHCWINQNAKLSLGNFERDKEVRYLLNPLNKAVYIFNISGSLLINNEEPLEQRDAIGVWETDHLQITCLTDSKFLVIEVPINH</sequence>
<dbReference type="Proteomes" id="UP000256708">
    <property type="component" value="Unassembled WGS sequence"/>
</dbReference>
<keyword evidence="2" id="KW-0479">Metal-binding</keyword>
<dbReference type="PANTHER" id="PTHR43212">
    <property type="entry name" value="QUERCETIN 2,3-DIOXYGENASE"/>
    <property type="match status" value="1"/>
</dbReference>
<comment type="similarity">
    <text evidence="1 3">Belongs to the pirin family.</text>
</comment>
<evidence type="ECO:0000259" key="5">
    <source>
        <dbReference type="Pfam" id="PF17954"/>
    </source>
</evidence>